<accession>A0A0G4I1S3</accession>
<dbReference type="InterPro" id="IPR003675">
    <property type="entry name" value="Rce1/LyrA-like_dom"/>
</dbReference>
<feature type="transmembrane region" description="Helical" evidence="1">
    <location>
        <begin position="296"/>
        <end position="315"/>
    </location>
</feature>
<feature type="transmembrane region" description="Helical" evidence="1">
    <location>
        <begin position="215"/>
        <end position="243"/>
    </location>
</feature>
<dbReference type="EMBL" id="CDMZ01004756">
    <property type="protein sequence ID" value="CEM50801.1"/>
    <property type="molecule type" value="Genomic_DNA"/>
</dbReference>
<dbReference type="PANTHER" id="PTHR43592">
    <property type="entry name" value="CAAX AMINO TERMINAL PROTEASE"/>
    <property type="match status" value="1"/>
</dbReference>
<dbReference type="GO" id="GO:0004175">
    <property type="term" value="F:endopeptidase activity"/>
    <property type="evidence" value="ECO:0007669"/>
    <property type="project" value="UniProtKB-ARBA"/>
</dbReference>
<reference evidence="4" key="1">
    <citation type="submission" date="2014-11" db="EMBL/GenBank/DDBJ databases">
        <authorList>
            <person name="Otto D Thomas"/>
            <person name="Naeem Raeece"/>
        </authorList>
    </citation>
    <scope>NUCLEOTIDE SEQUENCE</scope>
</reference>
<keyword evidence="1" id="KW-0472">Membrane</keyword>
<dbReference type="Pfam" id="PF02517">
    <property type="entry name" value="Rce1-like"/>
    <property type="match status" value="1"/>
</dbReference>
<feature type="domain" description="CAAX prenyl protease 2/Lysostaphin resistance protein A-like" evidence="3">
    <location>
        <begin position="355"/>
        <end position="440"/>
    </location>
</feature>
<feature type="transmembrane region" description="Helical" evidence="1">
    <location>
        <begin position="255"/>
        <end position="275"/>
    </location>
</feature>
<keyword evidence="2" id="KW-0732">Signal</keyword>
<evidence type="ECO:0000259" key="3">
    <source>
        <dbReference type="Pfam" id="PF02517"/>
    </source>
</evidence>
<dbReference type="AlphaFoldDB" id="A0A0G4I1S3"/>
<organism evidence="4">
    <name type="scientific">Chromera velia CCMP2878</name>
    <dbReference type="NCBI Taxonomy" id="1169474"/>
    <lineage>
        <taxon>Eukaryota</taxon>
        <taxon>Sar</taxon>
        <taxon>Alveolata</taxon>
        <taxon>Colpodellida</taxon>
        <taxon>Chromeraceae</taxon>
        <taxon>Chromera</taxon>
    </lineage>
</organism>
<dbReference type="GO" id="GO:0080120">
    <property type="term" value="P:CAAX-box protein maturation"/>
    <property type="evidence" value="ECO:0007669"/>
    <property type="project" value="UniProtKB-ARBA"/>
</dbReference>
<dbReference type="PhylomeDB" id="A0A0G4I1S3"/>
<keyword evidence="1" id="KW-1133">Transmembrane helix</keyword>
<keyword evidence="1" id="KW-0812">Transmembrane</keyword>
<protein>
    <recommendedName>
        <fullName evidence="3">CAAX prenyl protease 2/Lysostaphin resistance protein A-like domain-containing protein</fullName>
    </recommendedName>
</protein>
<feature type="signal peptide" evidence="2">
    <location>
        <begin position="1"/>
        <end position="33"/>
    </location>
</feature>
<dbReference type="PANTHER" id="PTHR43592:SF15">
    <property type="entry name" value="CAAX AMINO TERMINAL PROTEASE FAMILY PROTEIN"/>
    <property type="match status" value="1"/>
</dbReference>
<name>A0A0G4I1S3_9ALVE</name>
<proteinExistence type="predicted"/>
<feature type="transmembrane region" description="Helical" evidence="1">
    <location>
        <begin position="376"/>
        <end position="399"/>
    </location>
</feature>
<dbReference type="VEuPathDB" id="CryptoDB:Cvel_1674"/>
<sequence length="450" mass="49592">MRRQRSLFSSRGPVCFCPLLLVVLFCLLSPSCAFLQKSPLTPLSSKTFGHVPFRSLHPRLLSDAPLSSLSARTKKKVVDEETNTDLGLGTTTPPVLNNWSEKAKKDPFWRDRLPAWMFPAITTTLPPPVQAAIALSFYALNLLVLSKLQVGFPCQLIPNQVGLFRAFQLDSLVGMGVLGLVAYVRRRAGVAILPSTYPPQVPWKRAEAEERNKQMVLMVMLGVAYFLSSYVAIFFEGILYAAAAAGAPISVAMHRALQVVVSHFLWVGIGVYLIGSQLRPWFPPRGKGYRLRWDANWVWWVVGGYFVSCMAYNFIGPLNEIVSESLFPSQFEDAASETVVAKMINPEENDVLSMAVGAVAPCVSAPMWEEVLYRGFALSFFGSFLPTSIAVPITSLLFSAHHLQISAGVPLALLGFAWAILYLHSGNLLVPVLIHAMWNSRVFLGSFLGV</sequence>
<gene>
    <name evidence="4" type="ORF">Cvel_1674</name>
</gene>
<evidence type="ECO:0000256" key="1">
    <source>
        <dbReference type="SAM" id="Phobius"/>
    </source>
</evidence>
<feature type="transmembrane region" description="Helical" evidence="1">
    <location>
        <begin position="411"/>
        <end position="438"/>
    </location>
</feature>
<evidence type="ECO:0000256" key="2">
    <source>
        <dbReference type="SAM" id="SignalP"/>
    </source>
</evidence>
<evidence type="ECO:0000313" key="4">
    <source>
        <dbReference type="EMBL" id="CEM50801.1"/>
    </source>
</evidence>
<feature type="chain" id="PRO_5005192044" description="CAAX prenyl protease 2/Lysostaphin resistance protein A-like domain-containing protein" evidence="2">
    <location>
        <begin position="34"/>
        <end position="450"/>
    </location>
</feature>